<name>A0A382N6J3_9ZZZZ</name>
<evidence type="ECO:0000313" key="1">
    <source>
        <dbReference type="EMBL" id="SVC55817.1"/>
    </source>
</evidence>
<gene>
    <name evidence="1" type="ORF">METZ01_LOCUS308671</name>
</gene>
<organism evidence="1">
    <name type="scientific">marine metagenome</name>
    <dbReference type="NCBI Taxonomy" id="408172"/>
    <lineage>
        <taxon>unclassified sequences</taxon>
        <taxon>metagenomes</taxon>
        <taxon>ecological metagenomes</taxon>
    </lineage>
</organism>
<dbReference type="EMBL" id="UINC01097800">
    <property type="protein sequence ID" value="SVC55817.1"/>
    <property type="molecule type" value="Genomic_DNA"/>
</dbReference>
<protein>
    <submittedName>
        <fullName evidence="1">Uncharacterized protein</fullName>
    </submittedName>
</protein>
<feature type="non-terminal residue" evidence="1">
    <location>
        <position position="85"/>
    </location>
</feature>
<dbReference type="AlphaFoldDB" id="A0A382N6J3"/>
<reference evidence="1" key="1">
    <citation type="submission" date="2018-05" db="EMBL/GenBank/DDBJ databases">
        <authorList>
            <person name="Lanie J.A."/>
            <person name="Ng W.-L."/>
            <person name="Kazmierczak K.M."/>
            <person name="Andrzejewski T.M."/>
            <person name="Davidsen T.M."/>
            <person name="Wayne K.J."/>
            <person name="Tettelin H."/>
            <person name="Glass J.I."/>
            <person name="Rusch D."/>
            <person name="Podicherti R."/>
            <person name="Tsui H.-C.T."/>
            <person name="Winkler M.E."/>
        </authorList>
    </citation>
    <scope>NUCLEOTIDE SEQUENCE</scope>
</reference>
<accession>A0A382N6J3</accession>
<sequence length="85" mass="9126">MSNYSQAAWKAQQDRNDQLIANAKYMRPSVTSQVLPLRIDVGNTDALDDKQVATLQALEIEAARISISSLASLATIGELDHLGGG</sequence>
<proteinExistence type="predicted"/>